<evidence type="ECO:0000313" key="1">
    <source>
        <dbReference type="EMBL" id="KUJ14350.1"/>
    </source>
</evidence>
<accession>A0A194X2B9</accession>
<organism evidence="1 2">
    <name type="scientific">Mollisia scopiformis</name>
    <name type="common">Conifer needle endophyte fungus</name>
    <name type="synonym">Phialocephala scopiformis</name>
    <dbReference type="NCBI Taxonomy" id="149040"/>
    <lineage>
        <taxon>Eukaryota</taxon>
        <taxon>Fungi</taxon>
        <taxon>Dikarya</taxon>
        <taxon>Ascomycota</taxon>
        <taxon>Pezizomycotina</taxon>
        <taxon>Leotiomycetes</taxon>
        <taxon>Helotiales</taxon>
        <taxon>Mollisiaceae</taxon>
        <taxon>Mollisia</taxon>
    </lineage>
</organism>
<dbReference type="RefSeq" id="XP_018068705.1">
    <property type="nucleotide sequence ID" value="XM_018213235.1"/>
</dbReference>
<dbReference type="OrthoDB" id="5421601at2759"/>
<reference evidence="1 2" key="1">
    <citation type="submission" date="2015-10" db="EMBL/GenBank/DDBJ databases">
        <title>Full genome of DAOMC 229536 Phialocephala scopiformis, a fungal endophyte of spruce producing the potent anti-insectan compound rugulosin.</title>
        <authorList>
            <consortium name="DOE Joint Genome Institute"/>
            <person name="Walker A.K."/>
            <person name="Frasz S.L."/>
            <person name="Seifert K.A."/>
            <person name="Miller J.D."/>
            <person name="Mondo S.J."/>
            <person name="Labutti K."/>
            <person name="Lipzen A."/>
            <person name="Dockter R."/>
            <person name="Kennedy M."/>
            <person name="Grigoriev I.V."/>
            <person name="Spatafora J.W."/>
        </authorList>
    </citation>
    <scope>NUCLEOTIDE SEQUENCE [LARGE SCALE GENOMIC DNA]</scope>
    <source>
        <strain evidence="1 2">CBS 120377</strain>
    </source>
</reference>
<dbReference type="STRING" id="149040.A0A194X2B9"/>
<evidence type="ECO:0000313" key="2">
    <source>
        <dbReference type="Proteomes" id="UP000070700"/>
    </source>
</evidence>
<keyword evidence="2" id="KW-1185">Reference proteome</keyword>
<dbReference type="KEGG" id="psco:LY89DRAFT_671708"/>
<dbReference type="EMBL" id="KQ947420">
    <property type="protein sequence ID" value="KUJ14350.1"/>
    <property type="molecule type" value="Genomic_DNA"/>
</dbReference>
<dbReference type="InParanoid" id="A0A194X2B9"/>
<sequence length="453" mass="51513">MALAHLPNEIFDDIIGLVLPEGFEALALSCKSIYKLSTPFIERHHKFRLRFQKFRYMEIPRDSFDIRTALDLITCIAFEPMAARYIRTAELKHDSFPHRARFAPQHLPDIHGGGPVVNLFASSPYLKQAGLDWKDMLLPNAKTLSLPRLWRPVDTTNKLIDAVVQETKQLHVSFNRPNLAQVTRFESLFKFGLRGAGWRGSNPFLALPSMRSFRGRSCEVLGQGHMGTTSTIPYRFLGETLETAHLLQCCIDDLAIADFLKHTPRLKTLKYSHFKADSRDWNICKFVTAIGREAGDHLIELSVSIWEVRGKIIPGKASMHDFRCLQRLQLPFELVMCNVYAAACEARVGYIADRQLDYFGSFVSDLIPISVSHLSLLAGKTEEHENALERMFRHFQAKKDTQFPALKELHLSYSSPADKDERARLLKGIKKVGVSLHLDASPSHVGMKWEGNW</sequence>
<dbReference type="Proteomes" id="UP000070700">
    <property type="component" value="Unassembled WGS sequence"/>
</dbReference>
<protein>
    <recommendedName>
        <fullName evidence="3">F-box domain-containing protein</fullName>
    </recommendedName>
</protein>
<name>A0A194X2B9_MOLSC</name>
<proteinExistence type="predicted"/>
<gene>
    <name evidence="1" type="ORF">LY89DRAFT_671708</name>
</gene>
<dbReference type="AlphaFoldDB" id="A0A194X2B9"/>
<evidence type="ECO:0008006" key="3">
    <source>
        <dbReference type="Google" id="ProtNLM"/>
    </source>
</evidence>
<dbReference type="GeneID" id="28822961"/>